<comment type="subcellular location">
    <subcellularLocation>
        <location evidence="1">Membrane</location>
        <topology evidence="1">Multi-pass membrane protein</topology>
    </subcellularLocation>
</comment>
<feature type="transmembrane region" description="Helical" evidence="5">
    <location>
        <begin position="111"/>
        <end position="132"/>
    </location>
</feature>
<dbReference type="GO" id="GO:0008528">
    <property type="term" value="F:G protein-coupled peptide receptor activity"/>
    <property type="evidence" value="ECO:0007669"/>
    <property type="project" value="TreeGrafter"/>
</dbReference>
<keyword evidence="4 5" id="KW-0472">Membrane</keyword>
<dbReference type="Proteomes" id="UP000708208">
    <property type="component" value="Unassembled WGS sequence"/>
</dbReference>
<evidence type="ECO:0000313" key="6">
    <source>
        <dbReference type="EMBL" id="CAG7816002.1"/>
    </source>
</evidence>
<comment type="caution">
    <text evidence="6">The sequence shown here is derived from an EMBL/GenBank/DDBJ whole genome shotgun (WGS) entry which is preliminary data.</text>
</comment>
<dbReference type="PANTHER" id="PTHR47154">
    <property type="entry name" value="G-PROTEIN COUPLED RECEPTOR MTH-RELATED"/>
    <property type="match status" value="1"/>
</dbReference>
<keyword evidence="2 5" id="KW-0812">Transmembrane</keyword>
<evidence type="ECO:0000313" key="7">
    <source>
        <dbReference type="Proteomes" id="UP000708208"/>
    </source>
</evidence>
<dbReference type="Pfam" id="PF00002">
    <property type="entry name" value="7tm_2"/>
    <property type="match status" value="1"/>
</dbReference>
<dbReference type="OrthoDB" id="6134459at2759"/>
<evidence type="ECO:0000256" key="1">
    <source>
        <dbReference type="ARBA" id="ARBA00004141"/>
    </source>
</evidence>
<accession>A0A8J2KMZ0</accession>
<gene>
    <name evidence="6" type="ORF">AFUS01_LOCUS26643</name>
</gene>
<feature type="non-terminal residue" evidence="6">
    <location>
        <position position="199"/>
    </location>
</feature>
<dbReference type="GO" id="GO:0005886">
    <property type="term" value="C:plasma membrane"/>
    <property type="evidence" value="ECO:0007669"/>
    <property type="project" value="TreeGrafter"/>
</dbReference>
<reference evidence="6" key="1">
    <citation type="submission" date="2021-06" db="EMBL/GenBank/DDBJ databases">
        <authorList>
            <person name="Hodson N. C."/>
            <person name="Mongue J. A."/>
            <person name="Jaron S. K."/>
        </authorList>
    </citation>
    <scope>NUCLEOTIDE SEQUENCE</scope>
</reference>
<dbReference type="EMBL" id="CAJVCH010358728">
    <property type="protein sequence ID" value="CAG7816002.1"/>
    <property type="molecule type" value="Genomic_DNA"/>
</dbReference>
<dbReference type="InterPro" id="IPR051384">
    <property type="entry name" value="Mth_GPCR"/>
</dbReference>
<evidence type="ECO:0000256" key="2">
    <source>
        <dbReference type="ARBA" id="ARBA00022692"/>
    </source>
</evidence>
<dbReference type="InterPro" id="IPR000832">
    <property type="entry name" value="GPCR_2_secretin-like"/>
</dbReference>
<organism evidence="6 7">
    <name type="scientific">Allacma fusca</name>
    <dbReference type="NCBI Taxonomy" id="39272"/>
    <lineage>
        <taxon>Eukaryota</taxon>
        <taxon>Metazoa</taxon>
        <taxon>Ecdysozoa</taxon>
        <taxon>Arthropoda</taxon>
        <taxon>Hexapoda</taxon>
        <taxon>Collembola</taxon>
        <taxon>Symphypleona</taxon>
        <taxon>Sminthuridae</taxon>
        <taxon>Allacma</taxon>
    </lineage>
</organism>
<feature type="transmembrane region" description="Helical" evidence="5">
    <location>
        <begin position="12"/>
        <end position="36"/>
    </location>
</feature>
<name>A0A8J2KMZ0_9HEXA</name>
<feature type="transmembrane region" description="Helical" evidence="5">
    <location>
        <begin position="69"/>
        <end position="91"/>
    </location>
</feature>
<keyword evidence="3 5" id="KW-1133">Transmembrane helix</keyword>
<keyword evidence="7" id="KW-1185">Reference proteome</keyword>
<evidence type="ECO:0000256" key="3">
    <source>
        <dbReference type="ARBA" id="ARBA00022989"/>
    </source>
</evidence>
<evidence type="ECO:0000256" key="4">
    <source>
        <dbReference type="ARBA" id="ARBA00023136"/>
    </source>
</evidence>
<evidence type="ECO:0008006" key="8">
    <source>
        <dbReference type="Google" id="ProtNLM"/>
    </source>
</evidence>
<sequence length="199" mass="22424">KLRIVKGDQNNVGSYLWYAGFGWGVPFLFVTISLILDQICSYDPCNLVMVPQYGVDGCTISGAALGPYLIYPLALLLTFNTVLFSVTTYKLHTYSKYSKIARENLNDSIKIYKIIAKLFFVMGITWIMSYLFNVLWKLGLGSMTGFWEMVSVVTYFQALGVFIIYCCNSSVSASLRERYPLLIPLLNVPDKIIGSFSSF</sequence>
<dbReference type="PANTHER" id="PTHR47154:SF2">
    <property type="entry name" value="G-PROTEIN COUPLED RECEPTOR MTH-RELATED"/>
    <property type="match status" value="1"/>
</dbReference>
<protein>
    <recommendedName>
        <fullName evidence="8">G-protein coupled receptors family 2 profile 2 domain-containing protein</fullName>
    </recommendedName>
</protein>
<evidence type="ECO:0000256" key="5">
    <source>
        <dbReference type="SAM" id="Phobius"/>
    </source>
</evidence>
<proteinExistence type="predicted"/>
<dbReference type="AlphaFoldDB" id="A0A8J2KMZ0"/>
<feature type="transmembrane region" description="Helical" evidence="5">
    <location>
        <begin position="152"/>
        <end position="171"/>
    </location>
</feature>